<keyword evidence="1" id="KW-0732">Signal</keyword>
<accession>A0A5S4EHA7</accession>
<feature type="chain" id="PRO_5024353934" description="Ice-binding protein C-terminal domain-containing protein" evidence="1">
    <location>
        <begin position="25"/>
        <end position="221"/>
    </location>
</feature>
<dbReference type="AlphaFoldDB" id="A0A5S4EHA7"/>
<dbReference type="EMBL" id="SWAD01000171">
    <property type="protein sequence ID" value="TMQ74651.1"/>
    <property type="molecule type" value="Genomic_DNA"/>
</dbReference>
<evidence type="ECO:0000313" key="4">
    <source>
        <dbReference type="Proteomes" id="UP000306324"/>
    </source>
</evidence>
<reference evidence="3 4" key="1">
    <citation type="submission" date="2019-04" db="EMBL/GenBank/DDBJ databases">
        <title>A novel phosphate-accumulating bacterium identified in bioreactor for phosphate removal from wastewater.</title>
        <authorList>
            <person name="Kotlyarov R.Y."/>
            <person name="Beletsky A.V."/>
            <person name="Kallistova A.Y."/>
            <person name="Dorofeev A.G."/>
            <person name="Nikolaev Y.Y."/>
            <person name="Pimenov N.V."/>
            <person name="Ravin N.V."/>
            <person name="Mardanov A.V."/>
        </authorList>
    </citation>
    <scope>NUCLEOTIDE SEQUENCE [LARGE SCALE GENOMIC DNA]</scope>
    <source>
        <strain evidence="3 4">Bin19</strain>
    </source>
</reference>
<comment type="caution">
    <text evidence="3">The sequence shown here is derived from an EMBL/GenBank/DDBJ whole genome shotgun (WGS) entry which is preliminary data.</text>
</comment>
<gene>
    <name evidence="3" type="ORF">ACCUM_3696</name>
</gene>
<dbReference type="Gene3D" id="2.60.120.380">
    <property type="match status" value="1"/>
</dbReference>
<dbReference type="Pfam" id="PF07589">
    <property type="entry name" value="PEP-CTERM"/>
    <property type="match status" value="1"/>
</dbReference>
<sequence>MTRRLNLCTWGLLALLASTTSATAGVVHDETNASSAFFGAFPPEVVGAGVDVIRGTIGGSDEGDLYRVFFPTDGVLTLEAVKTSGALDPALFLFDSKGRGILSNAALVLNQTFLNLTITAGIYYIGMGDYPLQAIDTLGNTWDAVVATPLGPPAAFDMLERLRNTDRLISPGNYRIHLSMETGDIPVAVPEPGVLALLSLGLAVIGFRRSSARWEFAPEQE</sequence>
<dbReference type="NCBIfam" id="TIGR02595">
    <property type="entry name" value="PEP_CTERM"/>
    <property type="match status" value="1"/>
</dbReference>
<feature type="domain" description="Ice-binding protein C-terminal" evidence="2">
    <location>
        <begin position="188"/>
        <end position="209"/>
    </location>
</feature>
<feature type="signal peptide" evidence="1">
    <location>
        <begin position="1"/>
        <end position="24"/>
    </location>
</feature>
<dbReference type="Proteomes" id="UP000306324">
    <property type="component" value="Unassembled WGS sequence"/>
</dbReference>
<keyword evidence="4" id="KW-1185">Reference proteome</keyword>
<proteinExistence type="predicted"/>
<protein>
    <recommendedName>
        <fullName evidence="2">Ice-binding protein C-terminal domain-containing protein</fullName>
    </recommendedName>
</protein>
<organism evidence="3 4">
    <name type="scientific">Candidatus Accumulibacter phosphatis</name>
    <dbReference type="NCBI Taxonomy" id="327160"/>
    <lineage>
        <taxon>Bacteria</taxon>
        <taxon>Pseudomonadati</taxon>
        <taxon>Pseudomonadota</taxon>
        <taxon>Betaproteobacteria</taxon>
        <taxon>Candidatus Accumulibacter</taxon>
    </lineage>
</organism>
<name>A0A5S4EHA7_9PROT</name>
<evidence type="ECO:0000259" key="2">
    <source>
        <dbReference type="Pfam" id="PF07589"/>
    </source>
</evidence>
<evidence type="ECO:0000256" key="1">
    <source>
        <dbReference type="SAM" id="SignalP"/>
    </source>
</evidence>
<dbReference type="InterPro" id="IPR013424">
    <property type="entry name" value="Ice-binding_C"/>
</dbReference>
<evidence type="ECO:0000313" key="3">
    <source>
        <dbReference type="EMBL" id="TMQ74651.1"/>
    </source>
</evidence>